<dbReference type="EMBL" id="CP009706">
    <property type="protein sequence ID" value="AIU72564.1"/>
    <property type="molecule type" value="Genomic_DNA"/>
</dbReference>
<dbReference type="Proteomes" id="UP000029986">
    <property type="component" value="Chromosome"/>
</dbReference>
<dbReference type="AlphaFoldDB" id="A0A097R1F2"/>
<evidence type="ECO:0008006" key="4">
    <source>
        <dbReference type="Google" id="ProtNLM"/>
    </source>
</evidence>
<gene>
    <name evidence="2" type="ORF">AT03_09295</name>
</gene>
<dbReference type="SUPFAM" id="SSF49354">
    <property type="entry name" value="PapD-like"/>
    <property type="match status" value="1"/>
</dbReference>
<feature type="signal peptide" evidence="1">
    <location>
        <begin position="1"/>
        <end position="24"/>
    </location>
</feature>
<accession>A0A097R1F2</accession>
<feature type="chain" id="PRO_5001937135" description="Fimbrial protein" evidence="1">
    <location>
        <begin position="25"/>
        <end position="237"/>
    </location>
</feature>
<dbReference type="InterPro" id="IPR013783">
    <property type="entry name" value="Ig-like_fold"/>
</dbReference>
<protein>
    <recommendedName>
        <fullName evidence="4">Fimbrial protein</fullName>
    </recommendedName>
</protein>
<dbReference type="PATRIC" id="fig|1453496.5.peg.1860"/>
<keyword evidence="1" id="KW-0732">Signal</keyword>
<dbReference type="InterPro" id="IPR008962">
    <property type="entry name" value="PapD-like_sf"/>
</dbReference>
<dbReference type="KEGG" id="hav:AT03_09295"/>
<evidence type="ECO:0000313" key="3">
    <source>
        <dbReference type="Proteomes" id="UP000029986"/>
    </source>
</evidence>
<dbReference type="HOGENOM" id="CLU_1203355_0_0_6"/>
<dbReference type="Gene3D" id="2.60.40.10">
    <property type="entry name" value="Immunoglobulins"/>
    <property type="match status" value="1"/>
</dbReference>
<proteinExistence type="predicted"/>
<reference evidence="2 3" key="1">
    <citation type="journal article" date="2014" name="Gut Pathog.">
        <title>Gene clusters of Hafnia alvei strain FB1 important in survival and pathogenesis: a draft genome perspective.</title>
        <authorList>
            <person name="Tan J.Y."/>
            <person name="Yin W.F."/>
            <person name="Chan K.G."/>
        </authorList>
    </citation>
    <scope>NUCLEOTIDE SEQUENCE [LARGE SCALE GENOMIC DNA]</scope>
    <source>
        <strain evidence="2 3">FB1</strain>
    </source>
</reference>
<keyword evidence="3" id="KW-1185">Reference proteome</keyword>
<organism evidence="2 3">
    <name type="scientific">Hafnia alvei FB1</name>
    <dbReference type="NCBI Taxonomy" id="1453496"/>
    <lineage>
        <taxon>Bacteria</taxon>
        <taxon>Pseudomonadati</taxon>
        <taxon>Pseudomonadota</taxon>
        <taxon>Gammaproteobacteria</taxon>
        <taxon>Enterobacterales</taxon>
        <taxon>Hafniaceae</taxon>
        <taxon>Hafnia</taxon>
    </lineage>
</organism>
<sequence length="237" mass="27134">MKLSKLAILPVGMAMLMTAGLSQAIEVFPIVKEIKQETPRDNFITVKSMYRAVDSVDVNKSENKSYEFVTLELFHITNPGDTKENKVKELGAQDPTLVFSPTKLIIPFGEERKVRIMPLKPVERETVYRLRIRPSYPEQEMDKGKVRFAIGYDVLLRYLPEGKRNQGLAVTCSSNQWTLTATGNVRSEMRDLVIDGRKDKTIFNVYPEHARTLAVHNNLAFNMDGKLYTYEKCQLKE</sequence>
<evidence type="ECO:0000313" key="2">
    <source>
        <dbReference type="EMBL" id="AIU72564.1"/>
    </source>
</evidence>
<dbReference type="RefSeq" id="WP_025801747.1">
    <property type="nucleotide sequence ID" value="NZ_CP009706.1"/>
</dbReference>
<name>A0A097R1F2_HAFAL</name>
<dbReference type="OrthoDB" id="6842070at2"/>
<evidence type="ECO:0000256" key="1">
    <source>
        <dbReference type="SAM" id="SignalP"/>
    </source>
</evidence>
<dbReference type="eggNOG" id="COG3121">
    <property type="taxonomic scope" value="Bacteria"/>
</dbReference>